<dbReference type="InterPro" id="IPR000601">
    <property type="entry name" value="PKD_dom"/>
</dbReference>
<dbReference type="SMART" id="SM00089">
    <property type="entry name" value="PKD"/>
    <property type="match status" value="3"/>
</dbReference>
<feature type="domain" description="PKD" evidence="2">
    <location>
        <begin position="805"/>
        <end position="841"/>
    </location>
</feature>
<dbReference type="Pfam" id="PF18911">
    <property type="entry name" value="PKD_4"/>
    <property type="match status" value="1"/>
</dbReference>
<dbReference type="PROSITE" id="PS50093">
    <property type="entry name" value="PKD"/>
    <property type="match status" value="2"/>
</dbReference>
<dbReference type="InterPro" id="IPR022409">
    <property type="entry name" value="PKD/Chitinase_dom"/>
</dbReference>
<feature type="signal peptide" evidence="1">
    <location>
        <begin position="1"/>
        <end position="24"/>
    </location>
</feature>
<protein>
    <submittedName>
        <fullName evidence="3">PKD domain-containing protein</fullName>
    </submittedName>
</protein>
<dbReference type="Pfam" id="PF13585">
    <property type="entry name" value="CHU_C"/>
    <property type="match status" value="1"/>
</dbReference>
<proteinExistence type="predicted"/>
<dbReference type="InterPro" id="IPR013783">
    <property type="entry name" value="Ig-like_fold"/>
</dbReference>
<keyword evidence="1" id="KW-0732">Signal</keyword>
<evidence type="ECO:0000259" key="2">
    <source>
        <dbReference type="PROSITE" id="PS50093"/>
    </source>
</evidence>
<organism evidence="3 4">
    <name type="scientific">Hymenobacter negativus</name>
    <dbReference type="NCBI Taxonomy" id="2795026"/>
    <lineage>
        <taxon>Bacteria</taxon>
        <taxon>Pseudomonadati</taxon>
        <taxon>Bacteroidota</taxon>
        <taxon>Cytophagia</taxon>
        <taxon>Cytophagales</taxon>
        <taxon>Hymenobacteraceae</taxon>
        <taxon>Hymenobacter</taxon>
    </lineage>
</organism>
<evidence type="ECO:0000313" key="4">
    <source>
        <dbReference type="Proteomes" id="UP000664369"/>
    </source>
</evidence>
<dbReference type="InterPro" id="IPR044023">
    <property type="entry name" value="Ig_7"/>
</dbReference>
<keyword evidence="4" id="KW-1185">Reference proteome</keyword>
<dbReference type="Pfam" id="PF06739">
    <property type="entry name" value="SBBP"/>
    <property type="match status" value="1"/>
</dbReference>
<evidence type="ECO:0000256" key="1">
    <source>
        <dbReference type="SAM" id="SignalP"/>
    </source>
</evidence>
<feature type="chain" id="PRO_5046188666" evidence="1">
    <location>
        <begin position="25"/>
        <end position="1181"/>
    </location>
</feature>
<dbReference type="CDD" id="cd00146">
    <property type="entry name" value="PKD"/>
    <property type="match status" value="2"/>
</dbReference>
<sequence>MRRILTRWLCLGSALLSISSAAQASAPGPVAAPGGTAPLRFVPNQNQWAKPVLFAADVPAGQLFLERNRLLVARYDARQVDHLHHDGASRTARVKAHAYAVNFVGANPNADVSSEHPTGAPTDYFLGNDPAHWATNVPSFADVRYRQLYPGTDLHLYAHGTSLEYDFELAAGADAARIQLRYEGQQSLTVVDGALHIATSVGRVTEQKPYAYQTIDGRRVAVPCQYVLGPQHTVSFGLPKGYDHRHPLTIDPVLVYATYTGSTGQNWGYTATHDTVGNLYTGGIIFRTGYPITTGAYDASYNGGIDIVISGYNPNAPTGASSHIRSTYLGGSDDDYVHSLVMNGTTSSLVLMGSTASTNFPVSSNAYDRTYNGGTSDLVLARLNFAVGGTTLSATYLGGSAADGQMATSSNLYANFGDDYRGDVITDPSGNIYLTSLTRSTNYPTLGGLQASNRGGHDAVVTKLNSNLSSLVWSTYLGGASDDAGYSIQLDSLNGVFVAGGTISTSFPGTNAGIPGINTSLNPTYRGGIADGFVAHIAPAGNAIVQSTYLGTSSYDQAYFVQLDRKGAVYVLGQTNGAYPVTAGTYRNANSRQFIHKLNYQLTTTGFSTVFGNGAGTATSANPYPTNLAPTAFLVDNCGNILLSGYGASSIAGMPTTTDALLRTVSNSTPSSQADANLNTYGYLYLMQLSANARRLVYGSYYGTGTTHVDGGTSRFDKKGIIYQAICVRAQQSGGAPPTIPLTANAFARAIGSGAGTNAAAFKMDIARLDASFVPAANGTPNTRVGCAPLTVTFTRATPSNNGTTWNFGNGQTSTQPNNVSTTYTLPGRYPVTLTAFDSTSCQPAVISRDTVTVFGLPRAALGPDQTVCPGSSATLTVAGATPVQSAIYAWSPATGLNTTSGPTVVATPTATTQYIVTATTPGGCISRDTVVVNVRNSLTVAIPAVAPLCPGSSATLSTADAGTGATYVWSPAPGLSSTSGRTVTASPTATTTYTVRVTTAAGCTGSATTTVTVATPPAIAILANVTEVRIGEPVAFGASGPLITPITTLSWDFGDGQTGRGLTLSHAFAAPGTYTVRLLSTSTAGCPGSSSVIITVLARDFQYPNVITPNGDNKNDDFRPYVSPDPVSVVIYNRWGRKVFEQDNYTQGWGSAPNVAAGVYFYQLRSAAGQTWKGWLEVVK</sequence>
<dbReference type="Pfam" id="PF25778">
    <property type="entry name" value="DUF7948"/>
    <property type="match status" value="1"/>
</dbReference>
<accession>A0ABS3QAQ6</accession>
<dbReference type="InterPro" id="IPR035986">
    <property type="entry name" value="PKD_dom_sf"/>
</dbReference>
<dbReference type="InterPro" id="IPR010620">
    <property type="entry name" value="SBBP_repeat"/>
</dbReference>
<gene>
    <name evidence="3" type="ORF">J4E00_01945</name>
</gene>
<dbReference type="InterPro" id="IPR026444">
    <property type="entry name" value="Secre_tail"/>
</dbReference>
<dbReference type="InterPro" id="IPR057708">
    <property type="entry name" value="DUF7948"/>
</dbReference>
<dbReference type="InterPro" id="IPR052918">
    <property type="entry name" value="Motility_Chemotaxis_Reg"/>
</dbReference>
<dbReference type="SUPFAM" id="SSF49299">
    <property type="entry name" value="PKD domain"/>
    <property type="match status" value="2"/>
</dbReference>
<comment type="caution">
    <text evidence="3">The sequence shown here is derived from an EMBL/GenBank/DDBJ whole genome shotgun (WGS) entry which is preliminary data.</text>
</comment>
<dbReference type="PANTHER" id="PTHR35580">
    <property type="entry name" value="CELL SURFACE GLYCOPROTEIN (S-LAYER PROTEIN)-LIKE PROTEIN"/>
    <property type="match status" value="1"/>
</dbReference>
<dbReference type="Proteomes" id="UP000664369">
    <property type="component" value="Unassembled WGS sequence"/>
</dbReference>
<dbReference type="PANTHER" id="PTHR35580:SF1">
    <property type="entry name" value="PHYTASE-LIKE DOMAIN-CONTAINING PROTEIN"/>
    <property type="match status" value="1"/>
</dbReference>
<dbReference type="Pfam" id="PF19081">
    <property type="entry name" value="Ig_7"/>
    <property type="match status" value="1"/>
</dbReference>
<dbReference type="Pfam" id="PF00801">
    <property type="entry name" value="PKD"/>
    <property type="match status" value="1"/>
</dbReference>
<evidence type="ECO:0000313" key="3">
    <source>
        <dbReference type="EMBL" id="MBO2007795.1"/>
    </source>
</evidence>
<dbReference type="NCBIfam" id="TIGR04183">
    <property type="entry name" value="Por_Secre_tail"/>
    <property type="match status" value="1"/>
</dbReference>
<dbReference type="Gene3D" id="2.60.40.10">
    <property type="entry name" value="Immunoglobulins"/>
    <property type="match status" value="2"/>
</dbReference>
<dbReference type="RefSeq" id="WP_208173325.1">
    <property type="nucleotide sequence ID" value="NZ_JAGETZ010000001.1"/>
</dbReference>
<feature type="domain" description="PKD" evidence="2">
    <location>
        <begin position="1045"/>
        <end position="1097"/>
    </location>
</feature>
<dbReference type="EMBL" id="JAGETZ010000001">
    <property type="protein sequence ID" value="MBO2007795.1"/>
    <property type="molecule type" value="Genomic_DNA"/>
</dbReference>
<reference evidence="3 4" key="1">
    <citation type="submission" date="2021-03" db="EMBL/GenBank/DDBJ databases">
        <authorList>
            <person name="Kim M.K."/>
        </authorList>
    </citation>
    <scope>NUCLEOTIDE SEQUENCE [LARGE SCALE GENOMIC DNA]</scope>
    <source>
        <strain evidence="3 4">BT442</strain>
    </source>
</reference>
<name>A0ABS3QAQ6_9BACT</name>